<proteinExistence type="inferred from homology"/>
<dbReference type="InterPro" id="IPR043129">
    <property type="entry name" value="ATPase_NBD"/>
</dbReference>
<sequence>MTSRPVSHNDGSTSVVIDFGSHSIKAGYSGEELPKHVFANRVGEVARDGKTKRYCGNLDVPIPDISVLSTMEKGLVKDWDLFESILDFTVKKFVTKDNDLPFVLTEAAWAPTEDRKKLAELLFEKHQIPATYVAKSQVCAAFAHGKSTALVVDSGATHTSVVPIIDGIVLKKSIKQNNMGAHHVQMCVERFAEKKAIDLAVWKEIASKEKVEPGSKPKFTKHSRTAFSKSWLCDQKEKLLDDCVRNFVKIASSADLKDEENTKADNRNKKSFEFPSGYTHTFGFERFQIAESLFTPEGFRLKLAYPAY</sequence>
<dbReference type="Gene3D" id="3.90.640.10">
    <property type="entry name" value="Actin, Chain A, domain 4"/>
    <property type="match status" value="1"/>
</dbReference>
<evidence type="ECO:0000256" key="2">
    <source>
        <dbReference type="ARBA" id="ARBA00022490"/>
    </source>
</evidence>
<keyword evidence="2" id="KW-0963">Cytoplasm</keyword>
<dbReference type="SMART" id="SM00268">
    <property type="entry name" value="ACTIN"/>
    <property type="match status" value="1"/>
</dbReference>
<comment type="subcellular location">
    <subcellularLocation>
        <location evidence="1">Cytoplasm</location>
        <location evidence="1">Cytoskeleton</location>
    </subcellularLocation>
</comment>
<dbReference type="Gene3D" id="3.30.420.40">
    <property type="match status" value="2"/>
</dbReference>
<evidence type="ECO:0000313" key="6">
    <source>
        <dbReference type="Proteomes" id="UP000001307"/>
    </source>
</evidence>
<evidence type="ECO:0008006" key="7">
    <source>
        <dbReference type="Google" id="ProtNLM"/>
    </source>
</evidence>
<keyword evidence="6" id="KW-1185">Reference proteome</keyword>
<dbReference type="OrthoDB" id="5132116at2759"/>
<keyword evidence="3" id="KW-0206">Cytoskeleton</keyword>
<dbReference type="AlphaFoldDB" id="E4X769"/>
<dbReference type="PANTHER" id="PTHR11937">
    <property type="entry name" value="ACTIN"/>
    <property type="match status" value="1"/>
</dbReference>
<evidence type="ECO:0000256" key="4">
    <source>
        <dbReference type="ARBA" id="ARBA00038483"/>
    </source>
</evidence>
<dbReference type="Proteomes" id="UP000001307">
    <property type="component" value="Unassembled WGS sequence"/>
</dbReference>
<organism evidence="5">
    <name type="scientific">Oikopleura dioica</name>
    <name type="common">Tunicate</name>
    <dbReference type="NCBI Taxonomy" id="34765"/>
    <lineage>
        <taxon>Eukaryota</taxon>
        <taxon>Metazoa</taxon>
        <taxon>Chordata</taxon>
        <taxon>Tunicata</taxon>
        <taxon>Appendicularia</taxon>
        <taxon>Copelata</taxon>
        <taxon>Oikopleuridae</taxon>
        <taxon>Oikopleura</taxon>
    </lineage>
</organism>
<evidence type="ECO:0000256" key="1">
    <source>
        <dbReference type="ARBA" id="ARBA00004245"/>
    </source>
</evidence>
<dbReference type="InParanoid" id="E4X769"/>
<dbReference type="EMBL" id="FN653027">
    <property type="protein sequence ID" value="CBY08061.1"/>
    <property type="molecule type" value="Genomic_DNA"/>
</dbReference>
<dbReference type="SUPFAM" id="SSF53067">
    <property type="entry name" value="Actin-like ATPase domain"/>
    <property type="match status" value="2"/>
</dbReference>
<dbReference type="Pfam" id="PF00022">
    <property type="entry name" value="Actin"/>
    <property type="match status" value="1"/>
</dbReference>
<evidence type="ECO:0000313" key="5">
    <source>
        <dbReference type="EMBL" id="CBY08061.1"/>
    </source>
</evidence>
<dbReference type="FunFam" id="3.30.420.40:FF:000188">
    <property type="entry name" value="Actin like 6B"/>
    <property type="match status" value="1"/>
</dbReference>
<protein>
    <recommendedName>
        <fullName evidence="7">Actin-like protein 6A</fullName>
    </recommendedName>
</protein>
<name>E4X769_OIKDI</name>
<dbReference type="GO" id="GO:0005856">
    <property type="term" value="C:cytoskeleton"/>
    <property type="evidence" value="ECO:0007669"/>
    <property type="project" value="UniProtKB-SubCell"/>
</dbReference>
<evidence type="ECO:0000256" key="3">
    <source>
        <dbReference type="ARBA" id="ARBA00023212"/>
    </source>
</evidence>
<reference evidence="5" key="1">
    <citation type="journal article" date="2010" name="Science">
        <title>Plasticity of animal genome architecture unmasked by rapid evolution of a pelagic tunicate.</title>
        <authorList>
            <person name="Denoeud F."/>
            <person name="Henriet S."/>
            <person name="Mungpakdee S."/>
            <person name="Aury J.M."/>
            <person name="Da Silva C."/>
            <person name="Brinkmann H."/>
            <person name="Mikhaleva J."/>
            <person name="Olsen L.C."/>
            <person name="Jubin C."/>
            <person name="Canestro C."/>
            <person name="Bouquet J.M."/>
            <person name="Danks G."/>
            <person name="Poulain J."/>
            <person name="Campsteijn C."/>
            <person name="Adamski M."/>
            <person name="Cross I."/>
            <person name="Yadetie F."/>
            <person name="Muffato M."/>
            <person name="Louis A."/>
            <person name="Butcher S."/>
            <person name="Tsagkogeorga G."/>
            <person name="Konrad A."/>
            <person name="Singh S."/>
            <person name="Jensen M.F."/>
            <person name="Cong E.H."/>
            <person name="Eikeseth-Otteraa H."/>
            <person name="Noel B."/>
            <person name="Anthouard V."/>
            <person name="Porcel B.M."/>
            <person name="Kachouri-Lafond R."/>
            <person name="Nishino A."/>
            <person name="Ugolini M."/>
            <person name="Chourrout P."/>
            <person name="Nishida H."/>
            <person name="Aasland R."/>
            <person name="Huzurbazar S."/>
            <person name="Westhof E."/>
            <person name="Delsuc F."/>
            <person name="Lehrach H."/>
            <person name="Reinhardt R."/>
            <person name="Weissenbach J."/>
            <person name="Roy S.W."/>
            <person name="Artiguenave F."/>
            <person name="Postlethwait J.H."/>
            <person name="Manak J.R."/>
            <person name="Thompson E.M."/>
            <person name="Jaillon O."/>
            <person name="Du Pasquier L."/>
            <person name="Boudinot P."/>
            <person name="Liberles D.A."/>
            <person name="Volff J.N."/>
            <person name="Philippe H."/>
            <person name="Lenhard B."/>
            <person name="Roest Crollius H."/>
            <person name="Wincker P."/>
            <person name="Chourrout D."/>
        </authorList>
    </citation>
    <scope>NUCLEOTIDE SEQUENCE [LARGE SCALE GENOMIC DNA]</scope>
</reference>
<dbReference type="InterPro" id="IPR004000">
    <property type="entry name" value="Actin"/>
</dbReference>
<accession>E4X769</accession>
<gene>
    <name evidence="5" type="ORF">GSOID_T00003432001</name>
</gene>
<comment type="similarity">
    <text evidence="4">Belongs to the actin family. ARP1 subfamily.</text>
</comment>